<accession>A0AA91ZRZ8</accession>
<dbReference type="Proteomes" id="UP000221020">
    <property type="component" value="Unassembled WGS sequence"/>
</dbReference>
<name>A0AA91ZRZ8_9BACI</name>
<sequence>MNKYSLKELNKLQVGRYGEYLTKMEFTLYGFDVYTSEVDDKAIDFIIRKDGKYYDIQVKTCRELGYVFLQKHVFSLRDNLFVALVLLNEGKEADFYLIPSKVWESPNGTFVSRDYEKEGQKSKPEWGINLSRKNLPGLEQYRFEKNLSKIFSKAIETV</sequence>
<dbReference type="InterPro" id="IPR011856">
    <property type="entry name" value="tRNA_endonuc-like_dom_sf"/>
</dbReference>
<reference evidence="1 2" key="1">
    <citation type="submission" date="2017-09" db="EMBL/GenBank/DDBJ databases">
        <title>Large-scale bioinformatics analysis of Bacillus genomes uncovers conserved roles of natural products in bacterial physiology.</title>
        <authorList>
            <consortium name="Agbiome Team Llc"/>
            <person name="Bleich R.M."/>
            <person name="Grubbs K.J."/>
            <person name="Santa Maria K.C."/>
            <person name="Allen S.E."/>
            <person name="Farag S."/>
            <person name="Shank E.A."/>
            <person name="Bowers A."/>
        </authorList>
    </citation>
    <scope>NUCLEOTIDE SEQUENCE [LARGE SCALE GENOMIC DNA]</scope>
    <source>
        <strain evidence="1 2">AFS092012</strain>
    </source>
</reference>
<evidence type="ECO:0000313" key="2">
    <source>
        <dbReference type="Proteomes" id="UP000221020"/>
    </source>
</evidence>
<dbReference type="EMBL" id="NVOR01000075">
    <property type="protein sequence ID" value="PED81175.1"/>
    <property type="molecule type" value="Genomic_DNA"/>
</dbReference>
<dbReference type="Gene3D" id="3.40.1350.10">
    <property type="match status" value="1"/>
</dbReference>
<dbReference type="RefSeq" id="WP_097894962.1">
    <property type="nucleotide sequence ID" value="NZ_NVOR01000075.1"/>
</dbReference>
<proteinExistence type="predicted"/>
<comment type="caution">
    <text evidence="1">The sequence shown here is derived from an EMBL/GenBank/DDBJ whole genome shotgun (WGS) entry which is preliminary data.</text>
</comment>
<evidence type="ECO:0000313" key="1">
    <source>
        <dbReference type="EMBL" id="PED81175.1"/>
    </source>
</evidence>
<dbReference type="AlphaFoldDB" id="A0AA91ZRZ8"/>
<evidence type="ECO:0008006" key="3">
    <source>
        <dbReference type="Google" id="ProtNLM"/>
    </source>
</evidence>
<organism evidence="1 2">
    <name type="scientific">Bacillus pseudomycoides</name>
    <dbReference type="NCBI Taxonomy" id="64104"/>
    <lineage>
        <taxon>Bacteria</taxon>
        <taxon>Bacillati</taxon>
        <taxon>Bacillota</taxon>
        <taxon>Bacilli</taxon>
        <taxon>Bacillales</taxon>
        <taxon>Bacillaceae</taxon>
        <taxon>Bacillus</taxon>
        <taxon>Bacillus cereus group</taxon>
    </lineage>
</organism>
<protein>
    <recommendedName>
        <fullName evidence="3">DUF4365 domain-containing protein</fullName>
    </recommendedName>
</protein>
<gene>
    <name evidence="1" type="ORF">CON65_18685</name>
</gene>
<dbReference type="GO" id="GO:0003676">
    <property type="term" value="F:nucleic acid binding"/>
    <property type="evidence" value="ECO:0007669"/>
    <property type="project" value="InterPro"/>
</dbReference>